<dbReference type="InterPro" id="IPR000843">
    <property type="entry name" value="HTH_LacI"/>
</dbReference>
<feature type="domain" description="HTH lacI-type" evidence="4">
    <location>
        <begin position="1"/>
        <end position="30"/>
    </location>
</feature>
<dbReference type="InterPro" id="IPR028082">
    <property type="entry name" value="Peripla_BP_I"/>
</dbReference>
<dbReference type="PROSITE" id="PS50932">
    <property type="entry name" value="HTH_LACI_2"/>
    <property type="match status" value="1"/>
</dbReference>
<comment type="caution">
    <text evidence="5">The sequence shown here is derived from an EMBL/GenBank/DDBJ whole genome shotgun (WGS) entry which is preliminary data.</text>
</comment>
<dbReference type="Proteomes" id="UP001206128">
    <property type="component" value="Unassembled WGS sequence"/>
</dbReference>
<dbReference type="AlphaFoldDB" id="A0AAE3GA24"/>
<dbReference type="CDD" id="cd01392">
    <property type="entry name" value="HTH_LacI"/>
    <property type="match status" value="1"/>
</dbReference>
<evidence type="ECO:0000256" key="1">
    <source>
        <dbReference type="ARBA" id="ARBA00023015"/>
    </source>
</evidence>
<dbReference type="PANTHER" id="PTHR30146:SF109">
    <property type="entry name" value="HTH-TYPE TRANSCRIPTIONAL REGULATOR GALS"/>
    <property type="match status" value="1"/>
</dbReference>
<dbReference type="GO" id="GO:0003700">
    <property type="term" value="F:DNA-binding transcription factor activity"/>
    <property type="evidence" value="ECO:0007669"/>
    <property type="project" value="TreeGrafter"/>
</dbReference>
<dbReference type="GO" id="GO:0000976">
    <property type="term" value="F:transcription cis-regulatory region binding"/>
    <property type="evidence" value="ECO:0007669"/>
    <property type="project" value="TreeGrafter"/>
</dbReference>
<dbReference type="InterPro" id="IPR010982">
    <property type="entry name" value="Lambda_DNA-bd_dom_sf"/>
</dbReference>
<dbReference type="Gene3D" id="1.10.260.40">
    <property type="entry name" value="lambda repressor-like DNA-binding domains"/>
    <property type="match status" value="1"/>
</dbReference>
<sequence>MVAAATRERVLAAAEEMGFRLNASARALTTGHTGLVGVIVPTLANPFFPPILTGVQEELQTVGGNVVLAVSEHSAESEQALADRLASHVDGLILVAPVSPDAAVRTMAQRLPTVTIDRTVRGLPGVLVDVPGGVRDLVNHLVELGHRRIAYLGGPPSSWMDQRRRLAATEAVRAADGELVVLRPVPPRIDAGLAAAEHIANGASVTAIIAYSSYVLLGLLIGLHNAGLRVPEDISLAASDDLTLLGTTQPSITALHVPLDRAGAAASQLVLNADTTGKPAKAVRIDTQLVVRESTAPARA</sequence>
<keyword evidence="3" id="KW-0804">Transcription</keyword>
<evidence type="ECO:0000256" key="3">
    <source>
        <dbReference type="ARBA" id="ARBA00023163"/>
    </source>
</evidence>
<dbReference type="Gene3D" id="3.40.50.2300">
    <property type="match status" value="2"/>
</dbReference>
<dbReference type="Pfam" id="PF13377">
    <property type="entry name" value="Peripla_BP_3"/>
    <property type="match status" value="1"/>
</dbReference>
<evidence type="ECO:0000259" key="4">
    <source>
        <dbReference type="PROSITE" id="PS50932"/>
    </source>
</evidence>
<accession>A0AAE3GA24</accession>
<dbReference type="SUPFAM" id="SSF53822">
    <property type="entry name" value="Periplasmic binding protein-like I"/>
    <property type="match status" value="1"/>
</dbReference>
<dbReference type="InterPro" id="IPR046335">
    <property type="entry name" value="LacI/GalR-like_sensor"/>
</dbReference>
<keyword evidence="1" id="KW-0805">Transcription regulation</keyword>
<reference evidence="5" key="1">
    <citation type="submission" date="2022-06" db="EMBL/GenBank/DDBJ databases">
        <title>Genomic Encyclopedia of Archaeal and Bacterial Type Strains, Phase II (KMG-II): from individual species to whole genera.</title>
        <authorList>
            <person name="Goeker M."/>
        </authorList>
    </citation>
    <scope>NUCLEOTIDE SEQUENCE</scope>
    <source>
        <strain evidence="5">DSM 43935</strain>
    </source>
</reference>
<evidence type="ECO:0000313" key="6">
    <source>
        <dbReference type="Proteomes" id="UP001206128"/>
    </source>
</evidence>
<keyword evidence="2" id="KW-0238">DNA-binding</keyword>
<dbReference type="PANTHER" id="PTHR30146">
    <property type="entry name" value="LACI-RELATED TRANSCRIPTIONAL REPRESSOR"/>
    <property type="match status" value="1"/>
</dbReference>
<protein>
    <submittedName>
        <fullName evidence="5">Transcriptional regulator, LacI family</fullName>
    </submittedName>
</protein>
<evidence type="ECO:0000256" key="2">
    <source>
        <dbReference type="ARBA" id="ARBA00023125"/>
    </source>
</evidence>
<evidence type="ECO:0000313" key="5">
    <source>
        <dbReference type="EMBL" id="MCP2163644.1"/>
    </source>
</evidence>
<dbReference type="EMBL" id="JAMTCK010000001">
    <property type="protein sequence ID" value="MCP2163644.1"/>
    <property type="molecule type" value="Genomic_DNA"/>
</dbReference>
<name>A0AAE3GA24_9PSEU</name>
<dbReference type="SMART" id="SM00354">
    <property type="entry name" value="HTH_LACI"/>
    <property type="match status" value="1"/>
</dbReference>
<gene>
    <name evidence="5" type="ORF">LX83_000484</name>
</gene>
<organism evidence="5 6">
    <name type="scientific">Goodfellowiella coeruleoviolacea</name>
    <dbReference type="NCBI Taxonomy" id="334858"/>
    <lineage>
        <taxon>Bacteria</taxon>
        <taxon>Bacillati</taxon>
        <taxon>Actinomycetota</taxon>
        <taxon>Actinomycetes</taxon>
        <taxon>Pseudonocardiales</taxon>
        <taxon>Pseudonocardiaceae</taxon>
        <taxon>Goodfellowiella</taxon>
    </lineage>
</organism>
<proteinExistence type="predicted"/>
<keyword evidence="6" id="KW-1185">Reference proteome</keyword>
<dbReference type="CDD" id="cd06267">
    <property type="entry name" value="PBP1_LacI_sugar_binding-like"/>
    <property type="match status" value="1"/>
</dbReference>